<feature type="region of interest" description="Disordered" evidence="1">
    <location>
        <begin position="208"/>
        <end position="239"/>
    </location>
</feature>
<name>A0A420HB93_9PEZI</name>
<organism evidence="2 3">
    <name type="scientific">Erysiphe neolycopersici</name>
    <dbReference type="NCBI Taxonomy" id="212602"/>
    <lineage>
        <taxon>Eukaryota</taxon>
        <taxon>Fungi</taxon>
        <taxon>Dikarya</taxon>
        <taxon>Ascomycota</taxon>
        <taxon>Pezizomycotina</taxon>
        <taxon>Leotiomycetes</taxon>
        <taxon>Erysiphales</taxon>
        <taxon>Erysiphaceae</taxon>
        <taxon>Erysiphe</taxon>
    </lineage>
</organism>
<dbReference type="OrthoDB" id="537467at2759"/>
<protein>
    <submittedName>
        <fullName evidence="2">Uncharacterized protein</fullName>
    </submittedName>
</protein>
<gene>
    <name evidence="2" type="ORF">OnM2_095030</name>
</gene>
<dbReference type="AlphaFoldDB" id="A0A420HB93"/>
<evidence type="ECO:0000313" key="3">
    <source>
        <dbReference type="Proteomes" id="UP000286134"/>
    </source>
</evidence>
<proteinExistence type="predicted"/>
<dbReference type="Proteomes" id="UP000286134">
    <property type="component" value="Unassembled WGS sequence"/>
</dbReference>
<evidence type="ECO:0000313" key="2">
    <source>
        <dbReference type="EMBL" id="RKF54678.1"/>
    </source>
</evidence>
<dbReference type="EMBL" id="MCFK01009573">
    <property type="protein sequence ID" value="RKF54678.1"/>
    <property type="molecule type" value="Genomic_DNA"/>
</dbReference>
<reference evidence="2 3" key="1">
    <citation type="journal article" date="2018" name="BMC Genomics">
        <title>Comparative genome analyses reveal sequence features reflecting distinct modes of host-adaptation between dicot and monocot powdery mildew.</title>
        <authorList>
            <person name="Wu Y."/>
            <person name="Ma X."/>
            <person name="Pan Z."/>
            <person name="Kale S.D."/>
            <person name="Song Y."/>
            <person name="King H."/>
            <person name="Zhang Q."/>
            <person name="Presley C."/>
            <person name="Deng X."/>
            <person name="Wei C.I."/>
            <person name="Xiao S."/>
        </authorList>
    </citation>
    <scope>NUCLEOTIDE SEQUENCE [LARGE SCALE GENOMIC DNA]</scope>
    <source>
        <strain evidence="2">UMSG2</strain>
    </source>
</reference>
<evidence type="ECO:0000256" key="1">
    <source>
        <dbReference type="SAM" id="MobiDB-lite"/>
    </source>
</evidence>
<comment type="caution">
    <text evidence="2">The sequence shown here is derived from an EMBL/GenBank/DDBJ whole genome shotgun (WGS) entry which is preliminary data.</text>
</comment>
<sequence length="331" mass="38178">MNNVAPFKCYVLRRTGKQHPFSSLDFLYSRITGIKPFAHINSGQNKTPILKTRPSKRDKYPPPFYLTASSSKLIYCHTCGRIITSRKCHISTSAPVKYCSDRCRRCKPGPIDRQIEDAFISLLQGNKEIYIEKYDVKEESKNEIDIEIGLKKSGKRHQKKGEHRTIVWCSEIQALVFGHQFNQTKRKNSEFSVTQIDMENWKSDEMENKNIEPNPIRDDLSEVEKSEQGRQRAKEREMVRRAARRGVVFGFTIKNETARTHEKGKKFTKAKRDTGICDKSKNDEGVTRDESEEIVGMCEAVMTSDAIVVEPSFAKGDWGIRWREGNFTQKD</sequence>
<keyword evidence="3" id="KW-1185">Reference proteome</keyword>
<accession>A0A420HB93</accession>